<dbReference type="Proteomes" id="UP000321118">
    <property type="component" value="Unassembled WGS sequence"/>
</dbReference>
<dbReference type="OrthoDB" id="8481518at2"/>
<proteinExistence type="predicted"/>
<accession>A0A510V1V3</accession>
<name>A0A510V1V3_9CELL</name>
<dbReference type="EMBL" id="BJUB01000001">
    <property type="protein sequence ID" value="GEK19811.1"/>
    <property type="molecule type" value="Genomic_DNA"/>
</dbReference>
<gene>
    <name evidence="1" type="ORF">CXY01_03310</name>
</gene>
<comment type="caution">
    <text evidence="1">The sequence shown here is derived from an EMBL/GenBank/DDBJ whole genome shotgun (WGS) entry which is preliminary data.</text>
</comment>
<reference evidence="1 2" key="1">
    <citation type="submission" date="2019-07" db="EMBL/GenBank/DDBJ databases">
        <title>Whole genome shotgun sequence of Cellulomonas xylanilytica NBRC 101102.</title>
        <authorList>
            <person name="Hosoyama A."/>
            <person name="Uohara A."/>
            <person name="Ohji S."/>
            <person name="Ichikawa N."/>
        </authorList>
    </citation>
    <scope>NUCLEOTIDE SEQUENCE [LARGE SCALE GENOMIC DNA]</scope>
    <source>
        <strain evidence="1 2">NBRC 101102</strain>
    </source>
</reference>
<protein>
    <submittedName>
        <fullName evidence="1">Uncharacterized protein</fullName>
    </submittedName>
</protein>
<organism evidence="1 2">
    <name type="scientific">Cellulomonas xylanilytica</name>
    <dbReference type="NCBI Taxonomy" id="233583"/>
    <lineage>
        <taxon>Bacteria</taxon>
        <taxon>Bacillati</taxon>
        <taxon>Actinomycetota</taxon>
        <taxon>Actinomycetes</taxon>
        <taxon>Micrococcales</taxon>
        <taxon>Cellulomonadaceae</taxon>
        <taxon>Cellulomonas</taxon>
    </lineage>
</organism>
<dbReference type="AlphaFoldDB" id="A0A510V1V3"/>
<evidence type="ECO:0000313" key="1">
    <source>
        <dbReference type="EMBL" id="GEK19811.1"/>
    </source>
</evidence>
<keyword evidence="2" id="KW-1185">Reference proteome</keyword>
<sequence>MPLLPRGVRRRPGGWSAGGILTYATADLLDEVAYLAAVLHWPLDTLLDLEHPDRAHFLAYAHRIVDEAEEEEP</sequence>
<evidence type="ECO:0000313" key="2">
    <source>
        <dbReference type="Proteomes" id="UP000321118"/>
    </source>
</evidence>
<dbReference type="RefSeq" id="WP_146925312.1">
    <property type="nucleotide sequence ID" value="NZ_BJUB01000001.1"/>
</dbReference>